<dbReference type="EMBL" id="JBEPLU010000002">
    <property type="protein sequence ID" value="MET3527672.1"/>
    <property type="molecule type" value="Genomic_DNA"/>
</dbReference>
<comment type="subcellular location">
    <subcellularLocation>
        <location evidence="4">Cytoplasm</location>
    </subcellularLocation>
</comment>
<keyword evidence="2 4" id="KW-0808">Transferase</keyword>
<name>A0ABV2ELW1_9CAUL</name>
<dbReference type="InterPro" id="IPR042203">
    <property type="entry name" value="Leu/Phe-tRNA_Trfase_C"/>
</dbReference>
<evidence type="ECO:0000313" key="5">
    <source>
        <dbReference type="EMBL" id="MET3527672.1"/>
    </source>
</evidence>
<reference evidence="5 6" key="1">
    <citation type="submission" date="2024-06" db="EMBL/GenBank/DDBJ databases">
        <title>Genomic Encyclopedia of Type Strains, Phase IV (KMG-IV): sequencing the most valuable type-strain genomes for metagenomic binning, comparative biology and taxonomic classification.</title>
        <authorList>
            <person name="Goeker M."/>
        </authorList>
    </citation>
    <scope>NUCLEOTIDE SEQUENCE [LARGE SCALE GENOMIC DNA]</scope>
    <source>
        <strain evidence="5 6">DSM 17809</strain>
    </source>
</reference>
<comment type="catalytic activity">
    <reaction evidence="4">
        <text>N-terminal L-lysyl-[protein] + L-leucyl-tRNA(Leu) = N-terminal L-leucyl-L-lysyl-[protein] + tRNA(Leu) + H(+)</text>
        <dbReference type="Rhea" id="RHEA:12340"/>
        <dbReference type="Rhea" id="RHEA-COMP:9613"/>
        <dbReference type="Rhea" id="RHEA-COMP:9622"/>
        <dbReference type="Rhea" id="RHEA-COMP:12670"/>
        <dbReference type="Rhea" id="RHEA-COMP:12671"/>
        <dbReference type="ChEBI" id="CHEBI:15378"/>
        <dbReference type="ChEBI" id="CHEBI:65249"/>
        <dbReference type="ChEBI" id="CHEBI:78442"/>
        <dbReference type="ChEBI" id="CHEBI:78494"/>
        <dbReference type="ChEBI" id="CHEBI:133043"/>
        <dbReference type="EC" id="2.3.2.6"/>
    </reaction>
</comment>
<evidence type="ECO:0000313" key="6">
    <source>
        <dbReference type="Proteomes" id="UP001549110"/>
    </source>
</evidence>
<dbReference type="SUPFAM" id="SSF55729">
    <property type="entry name" value="Acyl-CoA N-acyltransferases (Nat)"/>
    <property type="match status" value="1"/>
</dbReference>
<dbReference type="InterPro" id="IPR004616">
    <property type="entry name" value="Leu/Phe-tRNA_Trfase"/>
</dbReference>
<dbReference type="InterPro" id="IPR016181">
    <property type="entry name" value="Acyl_CoA_acyltransferase"/>
</dbReference>
<dbReference type="RefSeq" id="WP_331927869.1">
    <property type="nucleotide sequence ID" value="NZ_JBEPLU010000002.1"/>
</dbReference>
<evidence type="ECO:0000256" key="2">
    <source>
        <dbReference type="ARBA" id="ARBA00022679"/>
    </source>
</evidence>
<protein>
    <recommendedName>
        <fullName evidence="4">Leucyl/phenylalanyl-tRNA--protein transferase</fullName>
        <ecNumber evidence="4">2.3.2.6</ecNumber>
    </recommendedName>
    <alternativeName>
        <fullName evidence="4">L/F-transferase</fullName>
    </alternativeName>
    <alternativeName>
        <fullName evidence="4">Leucyltransferase</fullName>
    </alternativeName>
    <alternativeName>
        <fullName evidence="4">Phenyalanyltransferase</fullName>
    </alternativeName>
</protein>
<evidence type="ECO:0000256" key="1">
    <source>
        <dbReference type="ARBA" id="ARBA00022490"/>
    </source>
</evidence>
<evidence type="ECO:0000256" key="3">
    <source>
        <dbReference type="ARBA" id="ARBA00023315"/>
    </source>
</evidence>
<dbReference type="EC" id="2.3.2.6" evidence="4"/>
<dbReference type="PANTHER" id="PTHR30098">
    <property type="entry name" value="LEUCYL/PHENYLALANYL-TRNA--PROTEIN TRANSFERASE"/>
    <property type="match status" value="1"/>
</dbReference>
<comment type="function">
    <text evidence="4">Functions in the N-end rule pathway of protein degradation where it conjugates Leu, Phe and, less efficiently, Met from aminoacyl-tRNAs to the N-termini of proteins containing an N-terminal arginine or lysine.</text>
</comment>
<dbReference type="GO" id="GO:0008914">
    <property type="term" value="F:leucyl-tRNA--protein transferase activity"/>
    <property type="evidence" value="ECO:0007669"/>
    <property type="project" value="UniProtKB-EC"/>
</dbReference>
<evidence type="ECO:0000256" key="4">
    <source>
        <dbReference type="HAMAP-Rule" id="MF_00688"/>
    </source>
</evidence>
<comment type="catalytic activity">
    <reaction evidence="4">
        <text>L-phenylalanyl-tRNA(Phe) + an N-terminal L-alpha-aminoacyl-[protein] = an N-terminal L-phenylalanyl-L-alpha-aminoacyl-[protein] + tRNA(Phe)</text>
        <dbReference type="Rhea" id="RHEA:43632"/>
        <dbReference type="Rhea" id="RHEA-COMP:9668"/>
        <dbReference type="Rhea" id="RHEA-COMP:9699"/>
        <dbReference type="Rhea" id="RHEA-COMP:10636"/>
        <dbReference type="Rhea" id="RHEA-COMP:10637"/>
        <dbReference type="ChEBI" id="CHEBI:78442"/>
        <dbReference type="ChEBI" id="CHEBI:78531"/>
        <dbReference type="ChEBI" id="CHEBI:78597"/>
        <dbReference type="ChEBI" id="CHEBI:83561"/>
        <dbReference type="EC" id="2.3.2.6"/>
    </reaction>
</comment>
<dbReference type="HAMAP" id="MF_00688">
    <property type="entry name" value="Leu_Phe_trans"/>
    <property type="match status" value="1"/>
</dbReference>
<sequence length="215" mass="23779">MKRFGPSELLECYARGVFPMADARDDDRIFLIDPEKRGVVPLDAFHIPRRLARTVRGDPFDIRMDTAFRQVVLECAAPKPGRTDTWINGVIEDLYGQLFDMGHAHSVECWKDGELVGGLYGVSLGGAFFGESMFSRRTNASKVALVHLVARLLADGFQLLDAQFMTEHLSTFGALEIPRAEYHRRLARALEGQAEFQRAAVGPGAAALQVISQAS</sequence>
<organism evidence="5 6">
    <name type="scientific">Phenylobacterium koreense</name>
    <dbReference type="NCBI Taxonomy" id="266125"/>
    <lineage>
        <taxon>Bacteria</taxon>
        <taxon>Pseudomonadati</taxon>
        <taxon>Pseudomonadota</taxon>
        <taxon>Alphaproteobacteria</taxon>
        <taxon>Caulobacterales</taxon>
        <taxon>Caulobacteraceae</taxon>
        <taxon>Phenylobacterium</taxon>
    </lineage>
</organism>
<accession>A0ABV2ELW1</accession>
<dbReference type="PANTHER" id="PTHR30098:SF2">
    <property type="entry name" value="LEUCYL_PHENYLALANYL-TRNA--PROTEIN TRANSFERASE"/>
    <property type="match status" value="1"/>
</dbReference>
<comment type="similarity">
    <text evidence="4">Belongs to the L/F-transferase family.</text>
</comment>
<keyword evidence="6" id="KW-1185">Reference proteome</keyword>
<dbReference type="NCBIfam" id="TIGR00667">
    <property type="entry name" value="aat"/>
    <property type="match status" value="1"/>
</dbReference>
<gene>
    <name evidence="4" type="primary">aat</name>
    <name evidence="5" type="ORF">ABID41_002790</name>
</gene>
<comment type="caution">
    <text evidence="5">The sequence shown here is derived from an EMBL/GenBank/DDBJ whole genome shotgun (WGS) entry which is preliminary data.</text>
</comment>
<keyword evidence="1 4" id="KW-0963">Cytoplasm</keyword>
<keyword evidence="3 4" id="KW-0012">Acyltransferase</keyword>
<dbReference type="Proteomes" id="UP001549110">
    <property type="component" value="Unassembled WGS sequence"/>
</dbReference>
<dbReference type="Pfam" id="PF03588">
    <property type="entry name" value="Leu_Phe_trans"/>
    <property type="match status" value="1"/>
</dbReference>
<proteinExistence type="inferred from homology"/>
<comment type="catalytic activity">
    <reaction evidence="4">
        <text>N-terminal L-arginyl-[protein] + L-leucyl-tRNA(Leu) = N-terminal L-leucyl-L-arginyl-[protein] + tRNA(Leu) + H(+)</text>
        <dbReference type="Rhea" id="RHEA:50416"/>
        <dbReference type="Rhea" id="RHEA-COMP:9613"/>
        <dbReference type="Rhea" id="RHEA-COMP:9622"/>
        <dbReference type="Rhea" id="RHEA-COMP:12672"/>
        <dbReference type="Rhea" id="RHEA-COMP:12673"/>
        <dbReference type="ChEBI" id="CHEBI:15378"/>
        <dbReference type="ChEBI" id="CHEBI:64719"/>
        <dbReference type="ChEBI" id="CHEBI:78442"/>
        <dbReference type="ChEBI" id="CHEBI:78494"/>
        <dbReference type="ChEBI" id="CHEBI:133044"/>
        <dbReference type="EC" id="2.3.2.6"/>
    </reaction>
</comment>
<dbReference type="Gene3D" id="3.40.630.70">
    <property type="entry name" value="Leucyl/phenylalanyl-tRNA-protein transferase, C-terminal domain"/>
    <property type="match status" value="1"/>
</dbReference>